<dbReference type="Gene3D" id="6.10.340.10">
    <property type="match status" value="1"/>
</dbReference>
<dbReference type="Gene3D" id="3.40.50.2300">
    <property type="match status" value="2"/>
</dbReference>
<dbReference type="FunFam" id="1.10.287.130:FF:000002">
    <property type="entry name" value="Two-component osmosensing histidine kinase"/>
    <property type="match status" value="1"/>
</dbReference>
<dbReference type="InterPro" id="IPR003594">
    <property type="entry name" value="HATPase_dom"/>
</dbReference>
<feature type="domain" description="Response regulatory" evidence="16">
    <location>
        <begin position="492"/>
        <end position="613"/>
    </location>
</feature>
<dbReference type="Pfam" id="PF00512">
    <property type="entry name" value="HisKA"/>
    <property type="match status" value="1"/>
</dbReference>
<dbReference type="FunFam" id="3.30.565.10:FF:000010">
    <property type="entry name" value="Sensor histidine kinase RcsC"/>
    <property type="match status" value="1"/>
</dbReference>
<dbReference type="CDD" id="cd16922">
    <property type="entry name" value="HATPase_EvgS-ArcB-TorS-like"/>
    <property type="match status" value="1"/>
</dbReference>
<dbReference type="InterPro" id="IPR011006">
    <property type="entry name" value="CheY-like_superfamily"/>
</dbReference>
<dbReference type="GO" id="GO:0016020">
    <property type="term" value="C:membrane"/>
    <property type="evidence" value="ECO:0007669"/>
    <property type="project" value="UniProtKB-SubCell"/>
</dbReference>
<dbReference type="InterPro" id="IPR036097">
    <property type="entry name" value="HisK_dim/P_sf"/>
</dbReference>
<evidence type="ECO:0000256" key="1">
    <source>
        <dbReference type="ARBA" id="ARBA00000085"/>
    </source>
</evidence>
<evidence type="ECO:0000259" key="17">
    <source>
        <dbReference type="PROSITE" id="PS50885"/>
    </source>
</evidence>
<keyword evidence="9" id="KW-0902">Two-component regulatory system</keyword>
<evidence type="ECO:0000256" key="5">
    <source>
        <dbReference type="ARBA" id="ARBA00022679"/>
    </source>
</evidence>
<dbReference type="PROSITE" id="PS50109">
    <property type="entry name" value="HIS_KIN"/>
    <property type="match status" value="1"/>
</dbReference>
<comment type="catalytic activity">
    <reaction evidence="1">
        <text>ATP + protein L-histidine = ADP + protein N-phospho-L-histidine.</text>
        <dbReference type="EC" id="2.7.13.3"/>
    </reaction>
</comment>
<evidence type="ECO:0000256" key="9">
    <source>
        <dbReference type="ARBA" id="ARBA00023012"/>
    </source>
</evidence>
<keyword evidence="13" id="KW-0175">Coiled coil</keyword>
<dbReference type="InterPro" id="IPR005467">
    <property type="entry name" value="His_kinase_dom"/>
</dbReference>
<dbReference type="PRINTS" id="PR00344">
    <property type="entry name" value="BCTRLSENSOR"/>
</dbReference>
<keyword evidence="14" id="KW-1133">Transmembrane helix</keyword>
<evidence type="ECO:0000256" key="3">
    <source>
        <dbReference type="ARBA" id="ARBA00012438"/>
    </source>
</evidence>
<evidence type="ECO:0000256" key="13">
    <source>
        <dbReference type="SAM" id="Coils"/>
    </source>
</evidence>
<keyword evidence="14" id="KW-0472">Membrane</keyword>
<evidence type="ECO:0000256" key="7">
    <source>
        <dbReference type="ARBA" id="ARBA00022777"/>
    </source>
</evidence>
<proteinExistence type="predicted"/>
<dbReference type="PROSITE" id="PS50110">
    <property type="entry name" value="RESPONSE_REGULATORY"/>
    <property type="match status" value="2"/>
</dbReference>
<dbReference type="EC" id="2.7.13.3" evidence="3"/>
<evidence type="ECO:0000259" key="16">
    <source>
        <dbReference type="PROSITE" id="PS50110"/>
    </source>
</evidence>
<keyword evidence="6" id="KW-0547">Nucleotide-binding</keyword>
<comment type="caution">
    <text evidence="18">The sequence shown here is derived from an EMBL/GenBank/DDBJ whole genome shotgun (WGS) entry which is preliminary data.</text>
</comment>
<dbReference type="AlphaFoldDB" id="A0A2T3J8I9"/>
<dbReference type="SUPFAM" id="SSF55874">
    <property type="entry name" value="ATPase domain of HSP90 chaperone/DNA topoisomerase II/histidine kinase"/>
    <property type="match status" value="1"/>
</dbReference>
<dbReference type="CDD" id="cd00082">
    <property type="entry name" value="HisKA"/>
    <property type="match status" value="1"/>
</dbReference>
<feature type="transmembrane region" description="Helical" evidence="14">
    <location>
        <begin position="152"/>
        <end position="175"/>
    </location>
</feature>
<dbReference type="InterPro" id="IPR036890">
    <property type="entry name" value="HATPase_C_sf"/>
</dbReference>
<dbReference type="PROSITE" id="PS50885">
    <property type="entry name" value="HAMP"/>
    <property type="match status" value="1"/>
</dbReference>
<evidence type="ECO:0000256" key="6">
    <source>
        <dbReference type="ARBA" id="ARBA00022741"/>
    </source>
</evidence>
<keyword evidence="4 12" id="KW-0597">Phosphoprotein</keyword>
<comment type="subcellular location">
    <subcellularLocation>
        <location evidence="2">Membrane</location>
    </subcellularLocation>
</comment>
<evidence type="ECO:0000313" key="19">
    <source>
        <dbReference type="Proteomes" id="UP000240987"/>
    </source>
</evidence>
<feature type="domain" description="Histidine kinase" evidence="15">
    <location>
        <begin position="253"/>
        <end position="474"/>
    </location>
</feature>
<accession>A0A2T3J8I9</accession>
<dbReference type="EMBL" id="PYMJ01000036">
    <property type="protein sequence ID" value="PSU45110.1"/>
    <property type="molecule type" value="Genomic_DNA"/>
</dbReference>
<evidence type="ECO:0000256" key="2">
    <source>
        <dbReference type="ARBA" id="ARBA00004370"/>
    </source>
</evidence>
<keyword evidence="19" id="KW-1185">Reference proteome</keyword>
<dbReference type="Pfam" id="PF00072">
    <property type="entry name" value="Response_reg"/>
    <property type="match status" value="2"/>
</dbReference>
<evidence type="ECO:0000256" key="12">
    <source>
        <dbReference type="PROSITE-ProRule" id="PRU00169"/>
    </source>
</evidence>
<dbReference type="InterPro" id="IPR033414">
    <property type="entry name" value="Sensor_dom"/>
</dbReference>
<gene>
    <name evidence="18" type="ORF">C9J12_24415</name>
</gene>
<dbReference type="InterPro" id="IPR003661">
    <property type="entry name" value="HisK_dim/P_dom"/>
</dbReference>
<keyword evidence="5" id="KW-0808">Transferase</keyword>
<dbReference type="SUPFAM" id="SSF52172">
    <property type="entry name" value="CheY-like"/>
    <property type="match status" value="2"/>
</dbReference>
<dbReference type="Gene3D" id="3.30.565.10">
    <property type="entry name" value="Histidine kinase-like ATPase, C-terminal domain"/>
    <property type="match status" value="1"/>
</dbReference>
<dbReference type="SMART" id="SM00448">
    <property type="entry name" value="REC"/>
    <property type="match status" value="2"/>
</dbReference>
<sequence>MNETYRNMYKKKKIGLAKQLLFFILLMSTVFTLIITGLNLYRDYKEDLASIDERMTQIEGSFLSSLTASLWVEDRELLLTQAEGIMHLPSIHYLSIIDSDGTVVQLGSELQEYKHEKVWEMQHTVGKRQYTLATLTVQSDLYTVYQGLFDKFIFLLVSQTIKIFLFAIFILYFAYRIVVRPLTLMSLAVSNFDDDKVPQRINLEGRRFDDEISTLTETYNSSVNRIRDHYEELELAREEAEEANRKKSEFLANMSHEIRTPMNGIIGLSSLLQEMDMPKDQKEYIQMLNISSLSLLDLINDILDFSKIEAGRLELEHTSLNLFELNKEVESIFLVKASEKSIAFQCSIDKRIPPMLLGDATQLRQVLNNLVSNAIKFTHTGYVHLHTQLETDTDTETTIRFEVIDSGIGVSADKHEAVFDKFQQADGSTTRKYGGTGLGLSICRQIVHLMGGEIKISSEVDKGSTFYFTITFEKNVLVSASLEDSKALSEISVLLVDDSMLNMRITSAQLNNFGAKSTCCDDATQTIDIVKQAIANQSPFDLVIIDKIMPHLDGFELAQLLTKELGLDCPRMMMISAGPQMGDDLKAKQAGILACLSRPYKESNLKWTVKRVIMMTSDEVIAIPLNCKRSLNGTEASQALSNATSPVMTPEMTTPENFLQSVHHANMPQASEINFLPKSNAEVKKASSPEESGVITNDSTAALTRELDPEASTPRAKVLVVEDAVVNQKVAKMMLEKLGVEVMIASNGQIGVDMYQKHDFDMIFMDCQMPVLDGFGATKAIRNLEQNASRIPIIALTANVVKEEKDKCYEAGMDDFVSKPVSKKVLSAVLEKHLAIVLLAKKENAIKKNT</sequence>
<dbReference type="SUPFAM" id="SSF47384">
    <property type="entry name" value="Homodimeric domain of signal transducing histidine kinase"/>
    <property type="match status" value="1"/>
</dbReference>
<evidence type="ECO:0000256" key="10">
    <source>
        <dbReference type="ARBA" id="ARBA00064003"/>
    </source>
</evidence>
<keyword evidence="8" id="KW-0067">ATP-binding</keyword>
<organism evidence="18 19">
    <name type="scientific">Photobacterium frigidiphilum</name>
    <dbReference type="NCBI Taxonomy" id="264736"/>
    <lineage>
        <taxon>Bacteria</taxon>
        <taxon>Pseudomonadati</taxon>
        <taxon>Pseudomonadota</taxon>
        <taxon>Gammaproteobacteria</taxon>
        <taxon>Vibrionales</taxon>
        <taxon>Vibrionaceae</taxon>
        <taxon>Photobacterium</taxon>
    </lineage>
</organism>
<dbReference type="PANTHER" id="PTHR45339">
    <property type="entry name" value="HYBRID SIGNAL TRANSDUCTION HISTIDINE KINASE J"/>
    <property type="match status" value="1"/>
</dbReference>
<evidence type="ECO:0000256" key="8">
    <source>
        <dbReference type="ARBA" id="ARBA00022840"/>
    </source>
</evidence>
<reference evidence="18 19" key="1">
    <citation type="submission" date="2018-01" db="EMBL/GenBank/DDBJ databases">
        <title>Whole genome sequencing of Histamine producing bacteria.</title>
        <authorList>
            <person name="Butler K."/>
        </authorList>
    </citation>
    <scope>NUCLEOTIDE SEQUENCE [LARGE SCALE GENOMIC DNA]</scope>
    <source>
        <strain evidence="18 19">JCM 12947</strain>
    </source>
</reference>
<dbReference type="Pfam" id="PF17149">
    <property type="entry name" value="CHASE5"/>
    <property type="match status" value="1"/>
</dbReference>
<protein>
    <recommendedName>
        <fullName evidence="11">Sensory/regulatory protein RpfC</fullName>
        <ecNumber evidence="3">2.7.13.3</ecNumber>
    </recommendedName>
</protein>
<evidence type="ECO:0000259" key="15">
    <source>
        <dbReference type="PROSITE" id="PS50109"/>
    </source>
</evidence>
<dbReference type="InterPro" id="IPR004358">
    <property type="entry name" value="Sig_transdc_His_kin-like_C"/>
</dbReference>
<evidence type="ECO:0000256" key="4">
    <source>
        <dbReference type="ARBA" id="ARBA00022553"/>
    </source>
</evidence>
<dbReference type="Gene3D" id="1.10.287.130">
    <property type="match status" value="1"/>
</dbReference>
<feature type="transmembrane region" description="Helical" evidence="14">
    <location>
        <begin position="20"/>
        <end position="41"/>
    </location>
</feature>
<feature type="modified residue" description="4-aspartylphosphate" evidence="12">
    <location>
        <position position="766"/>
    </location>
</feature>
<feature type="domain" description="HAMP" evidence="17">
    <location>
        <begin position="176"/>
        <end position="231"/>
    </location>
</feature>
<dbReference type="SMART" id="SM00388">
    <property type="entry name" value="HisKA"/>
    <property type="match status" value="1"/>
</dbReference>
<keyword evidence="14" id="KW-0812">Transmembrane</keyword>
<keyword evidence="7 18" id="KW-0418">Kinase</keyword>
<dbReference type="OrthoDB" id="9810730at2"/>
<dbReference type="GO" id="GO:0005524">
    <property type="term" value="F:ATP binding"/>
    <property type="evidence" value="ECO:0007669"/>
    <property type="project" value="UniProtKB-KW"/>
</dbReference>
<dbReference type="Pfam" id="PF02518">
    <property type="entry name" value="HATPase_c"/>
    <property type="match status" value="1"/>
</dbReference>
<evidence type="ECO:0000256" key="14">
    <source>
        <dbReference type="SAM" id="Phobius"/>
    </source>
</evidence>
<feature type="domain" description="Response regulatory" evidence="16">
    <location>
        <begin position="717"/>
        <end position="834"/>
    </location>
</feature>
<comment type="subunit">
    <text evidence="10">At low DSF concentrations, interacts with RpfF.</text>
</comment>
<evidence type="ECO:0000256" key="11">
    <source>
        <dbReference type="ARBA" id="ARBA00068150"/>
    </source>
</evidence>
<dbReference type="Proteomes" id="UP000240987">
    <property type="component" value="Unassembled WGS sequence"/>
</dbReference>
<evidence type="ECO:0000313" key="18">
    <source>
        <dbReference type="EMBL" id="PSU45110.1"/>
    </source>
</evidence>
<dbReference type="SMART" id="SM00387">
    <property type="entry name" value="HATPase_c"/>
    <property type="match status" value="1"/>
</dbReference>
<dbReference type="PANTHER" id="PTHR45339:SF1">
    <property type="entry name" value="HYBRID SIGNAL TRANSDUCTION HISTIDINE KINASE J"/>
    <property type="match status" value="1"/>
</dbReference>
<name>A0A2T3J8I9_9GAMM</name>
<dbReference type="CDD" id="cd17546">
    <property type="entry name" value="REC_hyHK_CKI1_RcsC-like"/>
    <property type="match status" value="2"/>
</dbReference>
<dbReference type="InterPro" id="IPR003660">
    <property type="entry name" value="HAMP_dom"/>
</dbReference>
<dbReference type="InterPro" id="IPR001789">
    <property type="entry name" value="Sig_transdc_resp-reg_receiver"/>
</dbReference>
<dbReference type="GO" id="GO:0000155">
    <property type="term" value="F:phosphorelay sensor kinase activity"/>
    <property type="evidence" value="ECO:0007669"/>
    <property type="project" value="InterPro"/>
</dbReference>
<feature type="coiled-coil region" evidence="13">
    <location>
        <begin position="223"/>
        <end position="253"/>
    </location>
</feature>
<feature type="modified residue" description="4-aspartylphosphate" evidence="12">
    <location>
        <position position="546"/>
    </location>
</feature>